<dbReference type="PANTHER" id="PTHR23244:SF471">
    <property type="entry name" value="GUANINE NUCLEOTIDE-BINDING PROTEIN SUBUNIT BETA 1-RELATED"/>
    <property type="match status" value="1"/>
</dbReference>
<gene>
    <name evidence="4" type="ORF">AGERDE_LOCUS4159</name>
</gene>
<dbReference type="AlphaFoldDB" id="A0A9N8ZKU7"/>
<dbReference type="InterPro" id="IPR015915">
    <property type="entry name" value="Kelch-typ_b-propeller"/>
</dbReference>
<dbReference type="PANTHER" id="PTHR23244">
    <property type="entry name" value="KELCH REPEAT DOMAIN"/>
    <property type="match status" value="1"/>
</dbReference>
<keyword evidence="5" id="KW-1185">Reference proteome</keyword>
<keyword evidence="3" id="KW-0732">Signal</keyword>
<feature type="signal peptide" evidence="3">
    <location>
        <begin position="1"/>
        <end position="21"/>
    </location>
</feature>
<feature type="region of interest" description="Disordered" evidence="1">
    <location>
        <begin position="359"/>
        <end position="389"/>
    </location>
</feature>
<keyword evidence="2" id="KW-0472">Membrane</keyword>
<dbReference type="SUPFAM" id="SSF117281">
    <property type="entry name" value="Kelch motif"/>
    <property type="match status" value="1"/>
</dbReference>
<dbReference type="Gene3D" id="2.120.10.80">
    <property type="entry name" value="Kelch-type beta propeller"/>
    <property type="match status" value="2"/>
</dbReference>
<comment type="caution">
    <text evidence="4">The sequence shown here is derived from an EMBL/GenBank/DDBJ whole genome shotgun (WGS) entry which is preliminary data.</text>
</comment>
<name>A0A9N8ZKU7_9GLOM</name>
<keyword evidence="2" id="KW-0812">Transmembrane</keyword>
<reference evidence="4" key="1">
    <citation type="submission" date="2021-06" db="EMBL/GenBank/DDBJ databases">
        <authorList>
            <person name="Kallberg Y."/>
            <person name="Tangrot J."/>
            <person name="Rosling A."/>
        </authorList>
    </citation>
    <scope>NUCLEOTIDE SEQUENCE</scope>
    <source>
        <strain evidence="4">MT106</strain>
    </source>
</reference>
<protein>
    <submittedName>
        <fullName evidence="4">3210_t:CDS:1</fullName>
    </submittedName>
</protein>
<dbReference type="Pfam" id="PF24681">
    <property type="entry name" value="Kelch_KLHDC2_KLHL20_DRC7"/>
    <property type="match status" value="1"/>
</dbReference>
<feature type="chain" id="PRO_5040478449" evidence="3">
    <location>
        <begin position="22"/>
        <end position="543"/>
    </location>
</feature>
<accession>A0A9N8ZKU7</accession>
<evidence type="ECO:0000313" key="4">
    <source>
        <dbReference type="EMBL" id="CAG8499234.1"/>
    </source>
</evidence>
<dbReference type="OrthoDB" id="432528at2759"/>
<feature type="compositionally biased region" description="Low complexity" evidence="1">
    <location>
        <begin position="363"/>
        <end position="389"/>
    </location>
</feature>
<evidence type="ECO:0000256" key="1">
    <source>
        <dbReference type="SAM" id="MobiDB-lite"/>
    </source>
</evidence>
<keyword evidence="2" id="KW-1133">Transmembrane helix</keyword>
<feature type="region of interest" description="Disordered" evidence="1">
    <location>
        <begin position="424"/>
        <end position="444"/>
    </location>
</feature>
<proteinExistence type="predicted"/>
<sequence>MNLLNSKITVIILLSFLFANADVFSRYGHTANYNEIDKKIYFLGGLDRNDSSLIDFFTLEISSSLNITPIFNPQNLVPPILPSVLFAASVISNSRIEVYGSSDGKMFNQGFIINIMINPSAWTNLDMPTPNIPIPARTRNAVIDSSGNIYIFTISIEGPIMFVYNTSLESKKLSIDVNDQPKLLVSDYTATYYQDSIIYIGGKSTNGNFLMNQIWIYNITKNKLTLKSVKNADNVVGRYGHSACLVQNKIIVYGGLSEQETPPSNVLVILEIDGNNYSWRTEKIPDNQIIPYYHTATNINDIYMIIAFGRNAKTKMLIGENASSKGPGITKNFKRETSDTNFISILNVNTYEWVTSLNEETDTGSTKGQPGSTQSSGSNSTTSMPSPKNGSNIGSIVGGIIGGILGTALLAFIIHKLYKNKQKDSEDSHQVIQPTPEPIISDANNQKTYNEGALNQDSLARCLLSVMYLKETDIKTMTQKFLNLQSVETALENLNLVPVIKETFACKKDGKCYRAVLKIRRVLHVTKKVLAYKISRMACLQQK</sequence>
<dbReference type="Proteomes" id="UP000789831">
    <property type="component" value="Unassembled WGS sequence"/>
</dbReference>
<evidence type="ECO:0000313" key="5">
    <source>
        <dbReference type="Proteomes" id="UP000789831"/>
    </source>
</evidence>
<organism evidence="4 5">
    <name type="scientific">Ambispora gerdemannii</name>
    <dbReference type="NCBI Taxonomy" id="144530"/>
    <lineage>
        <taxon>Eukaryota</taxon>
        <taxon>Fungi</taxon>
        <taxon>Fungi incertae sedis</taxon>
        <taxon>Mucoromycota</taxon>
        <taxon>Glomeromycotina</taxon>
        <taxon>Glomeromycetes</taxon>
        <taxon>Archaeosporales</taxon>
        <taxon>Ambisporaceae</taxon>
        <taxon>Ambispora</taxon>
    </lineage>
</organism>
<evidence type="ECO:0000256" key="3">
    <source>
        <dbReference type="SAM" id="SignalP"/>
    </source>
</evidence>
<evidence type="ECO:0000256" key="2">
    <source>
        <dbReference type="SAM" id="Phobius"/>
    </source>
</evidence>
<feature type="transmembrane region" description="Helical" evidence="2">
    <location>
        <begin position="393"/>
        <end position="414"/>
    </location>
</feature>
<dbReference type="EMBL" id="CAJVPL010000456">
    <property type="protein sequence ID" value="CAG8499234.1"/>
    <property type="molecule type" value="Genomic_DNA"/>
</dbReference>